<proteinExistence type="predicted"/>
<dbReference type="EMBL" id="FNKX01000002">
    <property type="protein sequence ID" value="SDR44790.1"/>
    <property type="molecule type" value="Genomic_DNA"/>
</dbReference>
<name>A0A1H1J4T7_9BURK</name>
<accession>A0A1H1J4T7</accession>
<reference evidence="2" key="1">
    <citation type="submission" date="2016-10" db="EMBL/GenBank/DDBJ databases">
        <authorList>
            <person name="Varghese N."/>
            <person name="Submissions S."/>
        </authorList>
    </citation>
    <scope>NUCLEOTIDE SEQUENCE [LARGE SCALE GENOMIC DNA]</scope>
    <source>
        <strain evidence="2">DUS833</strain>
    </source>
</reference>
<gene>
    <name evidence="1" type="ORF">SAMN05445850_4150</name>
</gene>
<dbReference type="AlphaFoldDB" id="A0A1H1J4T7"/>
<protein>
    <submittedName>
        <fullName evidence="1">Uncharacterized protein</fullName>
    </submittedName>
</protein>
<sequence length="154" mass="17588">MLRITIELLPGGREDGKRVIARADIARVSGGALADYRVALDDAVLRQVGERATVRGYPRWAGSVWDLVARCVAAALNQGREALPPRPAQLQVTVHVNDAGYRYVRLDEIPEPARTYFEVDPQKRTSILWRRRCRLWPSIVPRTRRNFGRKWSGW</sequence>
<organism evidence="1 2">
    <name type="scientific">Paraburkholderia tuberum</name>
    <dbReference type="NCBI Taxonomy" id="157910"/>
    <lineage>
        <taxon>Bacteria</taxon>
        <taxon>Pseudomonadati</taxon>
        <taxon>Pseudomonadota</taxon>
        <taxon>Betaproteobacteria</taxon>
        <taxon>Burkholderiales</taxon>
        <taxon>Burkholderiaceae</taxon>
        <taxon>Paraburkholderia</taxon>
    </lineage>
</organism>
<evidence type="ECO:0000313" key="1">
    <source>
        <dbReference type="EMBL" id="SDR44790.1"/>
    </source>
</evidence>
<evidence type="ECO:0000313" key="2">
    <source>
        <dbReference type="Proteomes" id="UP000199365"/>
    </source>
</evidence>
<dbReference type="Proteomes" id="UP000199365">
    <property type="component" value="Unassembled WGS sequence"/>
</dbReference>
<keyword evidence="2" id="KW-1185">Reference proteome</keyword>
<dbReference type="STRING" id="157910.SAMN05445850_4150"/>
<dbReference type="RefSeq" id="WP_167368692.1">
    <property type="nucleotide sequence ID" value="NZ_FNKX01000002.1"/>
</dbReference>